<organism evidence="4 5">
    <name type="scientific">Dreissena polymorpha</name>
    <name type="common">Zebra mussel</name>
    <name type="synonym">Mytilus polymorpha</name>
    <dbReference type="NCBI Taxonomy" id="45954"/>
    <lineage>
        <taxon>Eukaryota</taxon>
        <taxon>Metazoa</taxon>
        <taxon>Spiralia</taxon>
        <taxon>Lophotrochozoa</taxon>
        <taxon>Mollusca</taxon>
        <taxon>Bivalvia</taxon>
        <taxon>Autobranchia</taxon>
        <taxon>Heteroconchia</taxon>
        <taxon>Euheterodonta</taxon>
        <taxon>Imparidentia</taxon>
        <taxon>Neoheterodontei</taxon>
        <taxon>Myida</taxon>
        <taxon>Dreissenoidea</taxon>
        <taxon>Dreissenidae</taxon>
        <taxon>Dreissena</taxon>
    </lineage>
</organism>
<evidence type="ECO:0000256" key="2">
    <source>
        <dbReference type="SAM" id="MobiDB-lite"/>
    </source>
</evidence>
<feature type="coiled-coil region" evidence="1">
    <location>
        <begin position="63"/>
        <end position="90"/>
    </location>
</feature>
<dbReference type="InterPro" id="IPR014885">
    <property type="entry name" value="VASP_tetra"/>
</dbReference>
<name>A0A9D4KW75_DREPO</name>
<feature type="region of interest" description="Disordered" evidence="2">
    <location>
        <begin position="38"/>
        <end position="60"/>
    </location>
</feature>
<dbReference type="AlphaFoldDB" id="A0A9D4KW75"/>
<accession>A0A9D4KW75</accession>
<keyword evidence="1" id="KW-0175">Coiled coil</keyword>
<keyword evidence="5" id="KW-1185">Reference proteome</keyword>
<evidence type="ECO:0000259" key="3">
    <source>
        <dbReference type="Pfam" id="PF08776"/>
    </source>
</evidence>
<evidence type="ECO:0000313" key="4">
    <source>
        <dbReference type="EMBL" id="KAH3846834.1"/>
    </source>
</evidence>
<evidence type="ECO:0000256" key="1">
    <source>
        <dbReference type="SAM" id="Coils"/>
    </source>
</evidence>
<evidence type="ECO:0000313" key="5">
    <source>
        <dbReference type="Proteomes" id="UP000828390"/>
    </source>
</evidence>
<reference evidence="4" key="2">
    <citation type="submission" date="2020-11" db="EMBL/GenBank/DDBJ databases">
        <authorList>
            <person name="McCartney M.A."/>
            <person name="Auch B."/>
            <person name="Kono T."/>
            <person name="Mallez S."/>
            <person name="Becker A."/>
            <person name="Gohl D.M."/>
            <person name="Silverstein K.A.T."/>
            <person name="Koren S."/>
            <person name="Bechman K.B."/>
            <person name="Herman A."/>
            <person name="Abrahante J.E."/>
            <person name="Garbe J."/>
        </authorList>
    </citation>
    <scope>NUCLEOTIDE SEQUENCE</scope>
    <source>
        <strain evidence="4">Duluth1</strain>
        <tissue evidence="4">Whole animal</tissue>
    </source>
</reference>
<reference evidence="4" key="1">
    <citation type="journal article" date="2019" name="bioRxiv">
        <title>The Genome of the Zebra Mussel, Dreissena polymorpha: A Resource for Invasive Species Research.</title>
        <authorList>
            <person name="McCartney M.A."/>
            <person name="Auch B."/>
            <person name="Kono T."/>
            <person name="Mallez S."/>
            <person name="Zhang Y."/>
            <person name="Obille A."/>
            <person name="Becker A."/>
            <person name="Abrahante J.E."/>
            <person name="Garbe J."/>
            <person name="Badalamenti J.P."/>
            <person name="Herman A."/>
            <person name="Mangelson H."/>
            <person name="Liachko I."/>
            <person name="Sullivan S."/>
            <person name="Sone E.D."/>
            <person name="Koren S."/>
            <person name="Silverstein K.A.T."/>
            <person name="Beckman K.B."/>
            <person name="Gohl D.M."/>
        </authorList>
    </citation>
    <scope>NUCLEOTIDE SEQUENCE</scope>
    <source>
        <strain evidence="4">Duluth1</strain>
        <tissue evidence="4">Whole animal</tissue>
    </source>
</reference>
<sequence length="93" mass="10683">MHKARFPKRQLTCDSEVLFLVFYCNICVFFRRTDSLKGSQVDGAMPPNKTSDEPSAISSSELETLKQEILAEMRKEINQMKQEILDAIRDSAR</sequence>
<proteinExistence type="predicted"/>
<protein>
    <recommendedName>
        <fullName evidence="3">VASP tetramerisation domain-containing protein</fullName>
    </recommendedName>
</protein>
<dbReference type="SUPFAM" id="SSF118370">
    <property type="entry name" value="Vasodilator-stimulated phosphoprotein, VASP, tetramerisation domain"/>
    <property type="match status" value="1"/>
</dbReference>
<dbReference type="InterPro" id="IPR038023">
    <property type="entry name" value="VASP_sf"/>
</dbReference>
<dbReference type="Proteomes" id="UP000828390">
    <property type="component" value="Unassembled WGS sequence"/>
</dbReference>
<comment type="caution">
    <text evidence="4">The sequence shown here is derived from an EMBL/GenBank/DDBJ whole genome shotgun (WGS) entry which is preliminary data.</text>
</comment>
<feature type="domain" description="VASP tetramerisation" evidence="3">
    <location>
        <begin position="59"/>
        <end position="89"/>
    </location>
</feature>
<dbReference type="Gene3D" id="1.20.5.1160">
    <property type="entry name" value="Vasodilator-stimulated phosphoprotein"/>
    <property type="match status" value="1"/>
</dbReference>
<dbReference type="EMBL" id="JAIWYP010000003">
    <property type="protein sequence ID" value="KAH3846834.1"/>
    <property type="molecule type" value="Genomic_DNA"/>
</dbReference>
<gene>
    <name evidence="4" type="ORF">DPMN_089141</name>
</gene>
<dbReference type="Pfam" id="PF08776">
    <property type="entry name" value="VASP_tetra"/>
    <property type="match status" value="1"/>
</dbReference>